<proteinExistence type="predicted"/>
<organism evidence="1 2">
    <name type="scientific">[Mycobacterium] burgundiense</name>
    <dbReference type="NCBI Taxonomy" id="3064286"/>
    <lineage>
        <taxon>Bacteria</taxon>
        <taxon>Bacillati</taxon>
        <taxon>Actinomycetota</taxon>
        <taxon>Actinomycetes</taxon>
        <taxon>Mycobacteriales</taxon>
        <taxon>Mycobacteriaceae</taxon>
        <taxon>Mycolicibacterium</taxon>
    </lineage>
</organism>
<accession>A0ABM9LV79</accession>
<evidence type="ECO:0000313" key="1">
    <source>
        <dbReference type="EMBL" id="CAJ1505285.1"/>
    </source>
</evidence>
<protein>
    <submittedName>
        <fullName evidence="1">DUF4926 domain-containing protein</fullName>
    </submittedName>
</protein>
<dbReference type="InterPro" id="IPR032568">
    <property type="entry name" value="DUF4926"/>
</dbReference>
<gene>
    <name evidence="1" type="ORF">MU0053_002896</name>
</gene>
<sequence length="95" mass="9991">MTPGAVGTVVGSYGRGGYEVEFVADDGSATAVVTPAAVFCASAERGTAPGSAGALERTWRLRVTPPRRRDRGYRRGGKGYFPRATSIMKSMCDST</sequence>
<name>A0ABM9LV79_9MYCO</name>
<keyword evidence="2" id="KW-1185">Reference proteome</keyword>
<dbReference type="RefSeq" id="WP_308482851.1">
    <property type="nucleotide sequence ID" value="NZ_OY726397.1"/>
</dbReference>
<dbReference type="EMBL" id="OY726397">
    <property type="protein sequence ID" value="CAJ1505285.1"/>
    <property type="molecule type" value="Genomic_DNA"/>
</dbReference>
<evidence type="ECO:0000313" key="2">
    <source>
        <dbReference type="Proteomes" id="UP001190465"/>
    </source>
</evidence>
<reference evidence="1 2" key="1">
    <citation type="submission" date="2023-08" db="EMBL/GenBank/DDBJ databases">
        <authorList>
            <person name="Folkvardsen B D."/>
            <person name="Norman A."/>
        </authorList>
    </citation>
    <scope>NUCLEOTIDE SEQUENCE [LARGE SCALE GENOMIC DNA]</scope>
    <source>
        <strain evidence="1 2">Mu0053</strain>
    </source>
</reference>
<dbReference type="Pfam" id="PF16277">
    <property type="entry name" value="DUF4926"/>
    <property type="match status" value="1"/>
</dbReference>
<dbReference type="Proteomes" id="UP001190465">
    <property type="component" value="Chromosome"/>
</dbReference>